<evidence type="ECO:0000256" key="5">
    <source>
        <dbReference type="ARBA" id="ARBA00023306"/>
    </source>
</evidence>
<dbReference type="EMBL" id="WHZU01000009">
    <property type="protein sequence ID" value="NEH11817.1"/>
    <property type="molecule type" value="Genomic_DNA"/>
</dbReference>
<reference evidence="10 11" key="1">
    <citation type="submission" date="2019-10" db="EMBL/GenBank/DDBJ databases">
        <title>Bifidobacterium from non-human primates.</title>
        <authorList>
            <person name="Modesto M."/>
        </authorList>
    </citation>
    <scope>NUCLEOTIDE SEQUENCE [LARGE SCALE GENOMIC DNA]</scope>
    <source>
        <strain evidence="10 11">SMA1</strain>
    </source>
</reference>
<evidence type="ECO:0000259" key="9">
    <source>
        <dbReference type="Pfam" id="PF08478"/>
    </source>
</evidence>
<evidence type="ECO:0000313" key="11">
    <source>
        <dbReference type="Proteomes" id="UP000475155"/>
    </source>
</evidence>
<evidence type="ECO:0000313" key="10">
    <source>
        <dbReference type="EMBL" id="NEH11817.1"/>
    </source>
</evidence>
<evidence type="ECO:0000256" key="6">
    <source>
        <dbReference type="SAM" id="MobiDB-lite"/>
    </source>
</evidence>
<dbReference type="PANTHER" id="PTHR37820:SF1">
    <property type="entry name" value="CELL DIVISION PROTEIN FTSQ"/>
    <property type="match status" value="1"/>
</dbReference>
<sequence>MAGRVVSSHSGQSDDGGTESRGRTLRGETGRGVRHGRVAEGVAGKSSRRTVRSASSQSPAGSTRRTKNDLPESEDFVDARRMESRKSVSERLDSPDFGGPGLFARPKVVNFPERLAERRQAYRRRNIIRVAIALLIVVLVSLLTWALLFSPLLRLQASQITVSGTNTWVSENQVFDIAHRQAGKSLILVDTSTIENDIGDLPGVTSADATKRYPHGLSVTVKAEVPAAVLKSDGGSLTAVDREGRVLNAVNASVKGIPVINVKNAEKSLDNKAVQQALKILGTLDESMRRKIVKVEAKTQDSVTTRLSDGYTIIWGNSSDIALKKAVVDKLLENPKQLDGAKTINVAAPDKATIK</sequence>
<dbReference type="Gene3D" id="3.10.20.310">
    <property type="entry name" value="membrane protein fhac"/>
    <property type="match status" value="1"/>
</dbReference>
<accession>A0ABX0CBK3</accession>
<feature type="compositionally biased region" description="Polar residues" evidence="6">
    <location>
        <begin position="52"/>
        <end position="63"/>
    </location>
</feature>
<dbReference type="InterPro" id="IPR013685">
    <property type="entry name" value="POTRA_FtsQ_type"/>
</dbReference>
<dbReference type="Pfam" id="PF08478">
    <property type="entry name" value="POTRA_1"/>
    <property type="match status" value="1"/>
</dbReference>
<evidence type="ECO:0000256" key="7">
    <source>
        <dbReference type="SAM" id="Phobius"/>
    </source>
</evidence>
<comment type="caution">
    <text evidence="10">The sequence shown here is derived from an EMBL/GenBank/DDBJ whole genome shotgun (WGS) entry which is preliminary data.</text>
</comment>
<evidence type="ECO:0000259" key="8">
    <source>
        <dbReference type="Pfam" id="PF03799"/>
    </source>
</evidence>
<dbReference type="RefSeq" id="WP_163199638.1">
    <property type="nucleotide sequence ID" value="NZ_WHZU01000009.1"/>
</dbReference>
<dbReference type="Pfam" id="PF03799">
    <property type="entry name" value="FtsQ_DivIB_C"/>
    <property type="match status" value="1"/>
</dbReference>
<gene>
    <name evidence="10" type="ORF">GFD18_06925</name>
</gene>
<keyword evidence="5" id="KW-0131">Cell cycle</keyword>
<protein>
    <submittedName>
        <fullName evidence="10">FtsQ-type POTRA domain-containing protein</fullName>
    </submittedName>
</protein>
<keyword evidence="1" id="KW-1003">Cell membrane</keyword>
<feature type="transmembrane region" description="Helical" evidence="7">
    <location>
        <begin position="127"/>
        <end position="148"/>
    </location>
</feature>
<feature type="region of interest" description="Disordered" evidence="6">
    <location>
        <begin position="1"/>
        <end position="99"/>
    </location>
</feature>
<keyword evidence="4 7" id="KW-1133">Transmembrane helix</keyword>
<name>A0ABX0CBK3_9BIFI</name>
<keyword evidence="2" id="KW-0132">Cell division</keyword>
<dbReference type="PANTHER" id="PTHR37820">
    <property type="entry name" value="CELL DIVISION PROTEIN DIVIB"/>
    <property type="match status" value="1"/>
</dbReference>
<evidence type="ECO:0000256" key="4">
    <source>
        <dbReference type="ARBA" id="ARBA00022989"/>
    </source>
</evidence>
<keyword evidence="11" id="KW-1185">Reference proteome</keyword>
<organism evidence="10 11">
    <name type="scientific">Bifidobacterium saimiriisciurei</name>
    <dbReference type="NCBI Taxonomy" id="2661627"/>
    <lineage>
        <taxon>Bacteria</taxon>
        <taxon>Bacillati</taxon>
        <taxon>Actinomycetota</taxon>
        <taxon>Actinomycetes</taxon>
        <taxon>Bifidobacteriales</taxon>
        <taxon>Bifidobacteriaceae</taxon>
        <taxon>Bifidobacterium</taxon>
    </lineage>
</organism>
<evidence type="ECO:0000256" key="1">
    <source>
        <dbReference type="ARBA" id="ARBA00022475"/>
    </source>
</evidence>
<dbReference type="InterPro" id="IPR050487">
    <property type="entry name" value="FtsQ_DivIB"/>
</dbReference>
<proteinExistence type="predicted"/>
<feature type="compositionally biased region" description="Basic and acidic residues" evidence="6">
    <location>
        <begin position="77"/>
        <end position="94"/>
    </location>
</feature>
<evidence type="ECO:0000256" key="3">
    <source>
        <dbReference type="ARBA" id="ARBA00022692"/>
    </source>
</evidence>
<feature type="domain" description="Cell division protein FtsQ/DivIB C-terminal" evidence="8">
    <location>
        <begin position="228"/>
        <end position="335"/>
    </location>
</feature>
<feature type="domain" description="POTRA" evidence="9">
    <location>
        <begin position="157"/>
        <end position="222"/>
    </location>
</feature>
<keyword evidence="7" id="KW-0472">Membrane</keyword>
<keyword evidence="3 7" id="KW-0812">Transmembrane</keyword>
<dbReference type="Proteomes" id="UP000475155">
    <property type="component" value="Unassembled WGS sequence"/>
</dbReference>
<feature type="compositionally biased region" description="Basic and acidic residues" evidence="6">
    <location>
        <begin position="18"/>
        <end position="31"/>
    </location>
</feature>
<dbReference type="InterPro" id="IPR005548">
    <property type="entry name" value="Cell_div_FtsQ/DivIB_C"/>
</dbReference>
<evidence type="ECO:0000256" key="2">
    <source>
        <dbReference type="ARBA" id="ARBA00022618"/>
    </source>
</evidence>